<dbReference type="PRINTS" id="PR00133">
    <property type="entry name" value="GLHYDRLASE3"/>
</dbReference>
<feature type="domain" description="Fibronectin type III-like" evidence="10">
    <location>
        <begin position="644"/>
        <end position="713"/>
    </location>
</feature>
<sequence>MPHQRRIERLIAAMTLEEKIGQLGAFADALRPFAFEVNPETFARDAEQVREQIRSGRVGALFNGVGAAEGREAQRIAVEESRLGIPLLLGADVIHGMRTVFPIPLGEAASFEPDLAERTARATAKEATAAGIHWTFAPMVDVARDQRWGRVAETSGEDVYLSCEFAAARVRGFQGGDLTAPDSLLTTPKHFAAYGAISAGLDYNFVDMAPQTLRDVHLPPFKAALDAGALTLMSSFNDINGVPASANRELLTAILRGEWKFEGFVVSDYTSDLELVAHGYAADEADAAQKALSAGLDMSLQSGVYANHVAALVEQGRLSMVEVDEAVRRVLHVKAAAGLFDDPYRCLDAAREADQSHIPAHDALARDCARRSIVLLKNDGDVLPLMKSGQRIALIGPFAQDTAHLGGCWNIFGDASRMVDLETGLRAALDDPSALVVVPGSGIEAAVEGGIEAAVAAARAADVVLLALGEPHDFSGEAQSRTQIVIPAAQQALAEAVAATGTPVVVVLRNGRALALEGAVREAQALLVTWFLGTQTGPAVADVVFGDYNPSARLPVSFPQDAGQQPYFYNHPATGRPNVPGTPRFFQTRWREVPHAALYPFGHGLTYTRFEYGLPQLSDTRLGWDDTLTVRTRITNVGARDGEDVVQLYVRDRIASRVRPVRELKRFRKIALAAGQSLDVEFTLTRADLAFHGVDNRLAAEPGLFDLWIAPSATTGEAVQFELLAP</sequence>
<protein>
    <recommendedName>
        <fullName evidence="3">beta-glucosidase</fullName>
        <ecNumber evidence="3">3.2.1.21</ecNumber>
    </recommendedName>
    <alternativeName>
        <fullName evidence="9">Beta-D-glucoside glucohydrolase</fullName>
    </alternativeName>
    <alternativeName>
        <fullName evidence="7">Cellobiase</fullName>
    </alternativeName>
    <alternativeName>
        <fullName evidence="8">Gentiobiase</fullName>
    </alternativeName>
</protein>
<dbReference type="InterPro" id="IPR036881">
    <property type="entry name" value="Glyco_hydro_3_C_sf"/>
</dbReference>
<keyword evidence="4" id="KW-0732">Signal</keyword>
<dbReference type="GeneID" id="81470854"/>
<evidence type="ECO:0000259" key="10">
    <source>
        <dbReference type="SMART" id="SM01217"/>
    </source>
</evidence>
<dbReference type="SMART" id="SM01217">
    <property type="entry name" value="Fn3_like"/>
    <property type="match status" value="1"/>
</dbReference>
<gene>
    <name evidence="11" type="ORF">IAE60_07735</name>
</gene>
<comment type="catalytic activity">
    <reaction evidence="1">
        <text>Hydrolysis of terminal, non-reducing beta-D-glucosyl residues with release of beta-D-glucose.</text>
        <dbReference type="EC" id="3.2.1.21"/>
    </reaction>
</comment>
<evidence type="ECO:0000256" key="6">
    <source>
        <dbReference type="ARBA" id="ARBA00023295"/>
    </source>
</evidence>
<evidence type="ECO:0000256" key="9">
    <source>
        <dbReference type="ARBA" id="ARBA00032594"/>
    </source>
</evidence>
<dbReference type="FunFam" id="2.60.40.10:FF:000495">
    <property type="entry name" value="Periplasmic beta-glucosidase"/>
    <property type="match status" value="1"/>
</dbReference>
<dbReference type="RefSeq" id="WP_187574438.1">
    <property type="nucleotide sequence ID" value="NZ_CP060731.1"/>
</dbReference>
<evidence type="ECO:0000256" key="8">
    <source>
        <dbReference type="ARBA" id="ARBA00032194"/>
    </source>
</evidence>
<dbReference type="Gene3D" id="3.20.20.300">
    <property type="entry name" value="Glycoside hydrolase, family 3, N-terminal domain"/>
    <property type="match status" value="1"/>
</dbReference>
<evidence type="ECO:0000313" key="11">
    <source>
        <dbReference type="EMBL" id="QNN79283.1"/>
    </source>
</evidence>
<comment type="similarity">
    <text evidence="2">Belongs to the glycosyl hydrolase 3 family.</text>
</comment>
<accession>A0A7G9TGQ8</accession>
<dbReference type="InterPro" id="IPR026891">
    <property type="entry name" value="Fn3-like"/>
</dbReference>
<dbReference type="GO" id="GO:0009251">
    <property type="term" value="P:glucan catabolic process"/>
    <property type="evidence" value="ECO:0007669"/>
    <property type="project" value="TreeGrafter"/>
</dbReference>
<dbReference type="SUPFAM" id="SSF52279">
    <property type="entry name" value="Beta-D-glucan exohydrolase, C-terminal domain"/>
    <property type="match status" value="1"/>
</dbReference>
<dbReference type="InterPro" id="IPR002772">
    <property type="entry name" value="Glyco_hydro_3_C"/>
</dbReference>
<evidence type="ECO:0000256" key="1">
    <source>
        <dbReference type="ARBA" id="ARBA00000448"/>
    </source>
</evidence>
<evidence type="ECO:0000256" key="7">
    <source>
        <dbReference type="ARBA" id="ARBA00031448"/>
    </source>
</evidence>
<dbReference type="InterPro" id="IPR001764">
    <property type="entry name" value="Glyco_hydro_3_N"/>
</dbReference>
<evidence type="ECO:0000256" key="5">
    <source>
        <dbReference type="ARBA" id="ARBA00022801"/>
    </source>
</evidence>
<dbReference type="EC" id="3.2.1.21" evidence="3"/>
<dbReference type="AlphaFoldDB" id="A0A7G9TGQ8"/>
<evidence type="ECO:0000256" key="4">
    <source>
        <dbReference type="ARBA" id="ARBA00022729"/>
    </source>
</evidence>
<dbReference type="PANTHER" id="PTHR30620">
    <property type="entry name" value="PERIPLASMIC BETA-GLUCOSIDASE-RELATED"/>
    <property type="match status" value="1"/>
</dbReference>
<dbReference type="InterPro" id="IPR013783">
    <property type="entry name" value="Ig-like_fold"/>
</dbReference>
<dbReference type="InterPro" id="IPR051915">
    <property type="entry name" value="Cellulose_Degrad_GH3"/>
</dbReference>
<dbReference type="GO" id="GO:0008422">
    <property type="term" value="F:beta-glucosidase activity"/>
    <property type="evidence" value="ECO:0007669"/>
    <property type="project" value="UniProtKB-EC"/>
</dbReference>
<keyword evidence="6" id="KW-0326">Glycosidase</keyword>
<proteinExistence type="inferred from homology"/>
<dbReference type="Proteomes" id="UP000515838">
    <property type="component" value="Chromosome"/>
</dbReference>
<dbReference type="Pfam" id="PF01915">
    <property type="entry name" value="Glyco_hydro_3_C"/>
    <property type="match status" value="1"/>
</dbReference>
<dbReference type="InterPro" id="IPR017853">
    <property type="entry name" value="GH"/>
</dbReference>
<evidence type="ECO:0000256" key="3">
    <source>
        <dbReference type="ARBA" id="ARBA00012744"/>
    </source>
</evidence>
<dbReference type="Gene3D" id="2.60.40.10">
    <property type="entry name" value="Immunoglobulins"/>
    <property type="match status" value="1"/>
</dbReference>
<dbReference type="SUPFAM" id="SSF51445">
    <property type="entry name" value="(Trans)glycosidases"/>
    <property type="match status" value="1"/>
</dbReference>
<organism evidence="11 12">
    <name type="scientific">Pseudoxanthomonas mexicana</name>
    <dbReference type="NCBI Taxonomy" id="128785"/>
    <lineage>
        <taxon>Bacteria</taxon>
        <taxon>Pseudomonadati</taxon>
        <taxon>Pseudomonadota</taxon>
        <taxon>Gammaproteobacteria</taxon>
        <taxon>Lysobacterales</taxon>
        <taxon>Lysobacteraceae</taxon>
        <taxon>Pseudoxanthomonas</taxon>
    </lineage>
</organism>
<evidence type="ECO:0000313" key="12">
    <source>
        <dbReference type="Proteomes" id="UP000515838"/>
    </source>
</evidence>
<name>A0A7G9TGQ8_PSEMX</name>
<dbReference type="InterPro" id="IPR036962">
    <property type="entry name" value="Glyco_hydro_3_N_sf"/>
</dbReference>
<dbReference type="EMBL" id="CP060731">
    <property type="protein sequence ID" value="QNN79283.1"/>
    <property type="molecule type" value="Genomic_DNA"/>
</dbReference>
<keyword evidence="5 11" id="KW-0378">Hydrolase</keyword>
<reference evidence="11 12" key="1">
    <citation type="submission" date="2020-08" db="EMBL/GenBank/DDBJ databases">
        <title>Streptomycin Non-resistant strain, P. mexicana.</title>
        <authorList>
            <person name="Ganesh-Kumar S."/>
            <person name="Zhe T."/>
            <person name="Yu Z."/>
            <person name="Min Y."/>
        </authorList>
    </citation>
    <scope>NUCLEOTIDE SEQUENCE [LARGE SCALE GENOMIC DNA]</scope>
    <source>
        <strain evidence="11 12">GTZY2</strain>
    </source>
</reference>
<dbReference type="Pfam" id="PF00933">
    <property type="entry name" value="Glyco_hydro_3"/>
    <property type="match status" value="1"/>
</dbReference>
<dbReference type="PANTHER" id="PTHR30620:SF16">
    <property type="entry name" value="LYSOSOMAL BETA GLUCOSIDASE"/>
    <property type="match status" value="1"/>
</dbReference>
<dbReference type="FunFam" id="3.20.20.300:FF:000005">
    <property type="entry name" value="Periplasmic beta-glucosidase"/>
    <property type="match status" value="1"/>
</dbReference>
<dbReference type="Pfam" id="PF14310">
    <property type="entry name" value="Fn3-like"/>
    <property type="match status" value="1"/>
</dbReference>
<dbReference type="Gene3D" id="3.40.50.1700">
    <property type="entry name" value="Glycoside hydrolase family 3 C-terminal domain"/>
    <property type="match status" value="1"/>
</dbReference>
<evidence type="ECO:0000256" key="2">
    <source>
        <dbReference type="ARBA" id="ARBA00005336"/>
    </source>
</evidence>